<dbReference type="Gene3D" id="3.90.80.10">
    <property type="entry name" value="Inorganic pyrophosphatase"/>
    <property type="match status" value="3"/>
</dbReference>
<gene>
    <name evidence="9" type="ORF">INT45_014272</name>
</gene>
<dbReference type="GO" id="GO:0006796">
    <property type="term" value="P:phosphate-containing compound metabolic process"/>
    <property type="evidence" value="ECO:0007669"/>
    <property type="project" value="InterPro"/>
</dbReference>
<dbReference type="PANTHER" id="PTHR10286">
    <property type="entry name" value="INORGANIC PYROPHOSPHATASE"/>
    <property type="match status" value="1"/>
</dbReference>
<comment type="caution">
    <text evidence="9">The sequence shown here is derived from an EMBL/GenBank/DDBJ whole genome shotgun (WGS) entry which is preliminary data.</text>
</comment>
<keyword evidence="4" id="KW-0479">Metal-binding</keyword>
<keyword evidence="6" id="KW-0460">Magnesium</keyword>
<dbReference type="OrthoDB" id="1608002at2759"/>
<sequence>MKFTTITLVLATTSLSVVSRYNVRQIGALNTKEYTVYLEIPRGKNAKMEVSKKKGELKYIADIDPWHGYPWSYVAIIDISTESGFPGQVRQVKLLGGLLMIDDNTTDWKKGFYKVPHQGDGENEFGFNGKFQNKQAIQNLMIETHDYWNLLINDTMKAEDDIDLCNLSVQGSIHLVKVDSNEIKHVPKADPKPDAKIKKMKDTEV</sequence>
<keyword evidence="8" id="KW-0732">Signal</keyword>
<comment type="similarity">
    <text evidence="2">Belongs to the PPase family.</text>
</comment>
<evidence type="ECO:0000256" key="2">
    <source>
        <dbReference type="ARBA" id="ARBA00006220"/>
    </source>
</evidence>
<dbReference type="Pfam" id="PF00719">
    <property type="entry name" value="Pyrophosphatase"/>
    <property type="match status" value="1"/>
</dbReference>
<evidence type="ECO:0000256" key="6">
    <source>
        <dbReference type="ARBA" id="ARBA00022842"/>
    </source>
</evidence>
<dbReference type="GO" id="GO:0005737">
    <property type="term" value="C:cytoplasm"/>
    <property type="evidence" value="ECO:0007669"/>
    <property type="project" value="InterPro"/>
</dbReference>
<evidence type="ECO:0000256" key="1">
    <source>
        <dbReference type="ARBA" id="ARBA00001946"/>
    </source>
</evidence>
<dbReference type="GO" id="GO:0004427">
    <property type="term" value="F:inorganic diphosphate phosphatase activity"/>
    <property type="evidence" value="ECO:0007669"/>
    <property type="project" value="UniProtKB-EC"/>
</dbReference>
<dbReference type="SUPFAM" id="SSF50324">
    <property type="entry name" value="Inorganic pyrophosphatase"/>
    <property type="match status" value="1"/>
</dbReference>
<feature type="region of interest" description="Disordered" evidence="7">
    <location>
        <begin position="186"/>
        <end position="205"/>
    </location>
</feature>
<dbReference type="EC" id="3.6.1.1" evidence="3"/>
<evidence type="ECO:0000256" key="3">
    <source>
        <dbReference type="ARBA" id="ARBA00012146"/>
    </source>
</evidence>
<evidence type="ECO:0000256" key="8">
    <source>
        <dbReference type="SAM" id="SignalP"/>
    </source>
</evidence>
<evidence type="ECO:0000313" key="10">
    <source>
        <dbReference type="Proteomes" id="UP000646827"/>
    </source>
</evidence>
<keyword evidence="5" id="KW-0378">Hydrolase</keyword>
<feature type="chain" id="PRO_5034023715" description="inorganic diphosphatase" evidence="8">
    <location>
        <begin position="20"/>
        <end position="205"/>
    </location>
</feature>
<dbReference type="GO" id="GO:0000287">
    <property type="term" value="F:magnesium ion binding"/>
    <property type="evidence" value="ECO:0007669"/>
    <property type="project" value="InterPro"/>
</dbReference>
<protein>
    <recommendedName>
        <fullName evidence="3">inorganic diphosphatase</fullName>
        <ecNumber evidence="3">3.6.1.1</ecNumber>
    </recommendedName>
</protein>
<dbReference type="InterPro" id="IPR008162">
    <property type="entry name" value="Pyrophosphatase"/>
</dbReference>
<evidence type="ECO:0000256" key="5">
    <source>
        <dbReference type="ARBA" id="ARBA00022801"/>
    </source>
</evidence>
<evidence type="ECO:0000256" key="4">
    <source>
        <dbReference type="ARBA" id="ARBA00022723"/>
    </source>
</evidence>
<keyword evidence="10" id="KW-1185">Reference proteome</keyword>
<dbReference type="InterPro" id="IPR036649">
    <property type="entry name" value="Pyrophosphatase_sf"/>
</dbReference>
<reference evidence="9 10" key="1">
    <citation type="submission" date="2020-12" db="EMBL/GenBank/DDBJ databases">
        <title>Metabolic potential, ecology and presence of endohyphal bacteria is reflected in genomic diversity of Mucoromycotina.</title>
        <authorList>
            <person name="Muszewska A."/>
            <person name="Okrasinska A."/>
            <person name="Steczkiewicz K."/>
            <person name="Drgas O."/>
            <person name="Orlowska M."/>
            <person name="Perlinska-Lenart U."/>
            <person name="Aleksandrzak-Piekarczyk T."/>
            <person name="Szatraj K."/>
            <person name="Zielenkiewicz U."/>
            <person name="Pilsyk S."/>
            <person name="Malc E."/>
            <person name="Mieczkowski P."/>
            <person name="Kruszewska J.S."/>
            <person name="Biernat P."/>
            <person name="Pawlowska J."/>
        </authorList>
    </citation>
    <scope>NUCLEOTIDE SEQUENCE [LARGE SCALE GENOMIC DNA]</scope>
    <source>
        <strain evidence="9 10">CBS 142.35</strain>
    </source>
</reference>
<name>A0A8H7SED9_9FUNG</name>
<dbReference type="Proteomes" id="UP000646827">
    <property type="component" value="Unassembled WGS sequence"/>
</dbReference>
<accession>A0A8H7SED9</accession>
<organism evidence="9 10">
    <name type="scientific">Circinella minor</name>
    <dbReference type="NCBI Taxonomy" id="1195481"/>
    <lineage>
        <taxon>Eukaryota</taxon>
        <taxon>Fungi</taxon>
        <taxon>Fungi incertae sedis</taxon>
        <taxon>Mucoromycota</taxon>
        <taxon>Mucoromycotina</taxon>
        <taxon>Mucoromycetes</taxon>
        <taxon>Mucorales</taxon>
        <taxon>Lichtheimiaceae</taxon>
        <taxon>Circinella</taxon>
    </lineage>
</organism>
<dbReference type="EMBL" id="JAEPRB010000016">
    <property type="protein sequence ID" value="KAG2226528.1"/>
    <property type="molecule type" value="Genomic_DNA"/>
</dbReference>
<evidence type="ECO:0000313" key="9">
    <source>
        <dbReference type="EMBL" id="KAG2226528.1"/>
    </source>
</evidence>
<feature type="signal peptide" evidence="8">
    <location>
        <begin position="1"/>
        <end position="19"/>
    </location>
</feature>
<comment type="cofactor">
    <cofactor evidence="1">
        <name>Mg(2+)</name>
        <dbReference type="ChEBI" id="CHEBI:18420"/>
    </cofactor>
</comment>
<dbReference type="AlphaFoldDB" id="A0A8H7SED9"/>
<evidence type="ECO:0000256" key="7">
    <source>
        <dbReference type="SAM" id="MobiDB-lite"/>
    </source>
</evidence>
<proteinExistence type="inferred from homology"/>